<evidence type="ECO:0000313" key="3">
    <source>
        <dbReference type="Proteomes" id="UP000002484"/>
    </source>
</evidence>
<dbReference type="PANTHER" id="PTHR43194">
    <property type="entry name" value="HYDROLASE ALPHA/BETA FOLD FAMILY"/>
    <property type="match status" value="1"/>
</dbReference>
<dbReference type="PRINTS" id="PR00111">
    <property type="entry name" value="ABHYDROLASE"/>
</dbReference>
<proteinExistence type="predicted"/>
<dbReference type="STRING" id="298654.FraEuI1c_2561"/>
<dbReference type="HOGENOM" id="CLU_020336_50_3_11"/>
<dbReference type="Proteomes" id="UP000002484">
    <property type="component" value="Chromosome"/>
</dbReference>
<dbReference type="InterPro" id="IPR050228">
    <property type="entry name" value="Carboxylesterase_BioH"/>
</dbReference>
<dbReference type="GO" id="GO:0047570">
    <property type="term" value="F:3-oxoadipate enol-lactonase activity"/>
    <property type="evidence" value="ECO:0007669"/>
    <property type="project" value="UniProtKB-EC"/>
</dbReference>
<evidence type="ECO:0000259" key="1">
    <source>
        <dbReference type="Pfam" id="PF12697"/>
    </source>
</evidence>
<name>E3J3W2_PSEI1</name>
<evidence type="ECO:0000313" key="2">
    <source>
        <dbReference type="EMBL" id="ADP80595.1"/>
    </source>
</evidence>
<dbReference type="RefSeq" id="WP_013423713.1">
    <property type="nucleotide sequence ID" value="NC_014666.1"/>
</dbReference>
<gene>
    <name evidence="2" type="ordered locus">FraEuI1c_2561</name>
</gene>
<dbReference type="InterPro" id="IPR000073">
    <property type="entry name" value="AB_hydrolase_1"/>
</dbReference>
<accession>E3J3W2</accession>
<dbReference type="PANTHER" id="PTHR43194:SF2">
    <property type="entry name" value="PEROXISOMAL MEMBRANE PROTEIN LPX1"/>
    <property type="match status" value="1"/>
</dbReference>
<dbReference type="AlphaFoldDB" id="E3J3W2"/>
<dbReference type="eggNOG" id="COG2267">
    <property type="taxonomic scope" value="Bacteria"/>
</dbReference>
<dbReference type="SUPFAM" id="SSF53474">
    <property type="entry name" value="alpha/beta-Hydrolases"/>
    <property type="match status" value="1"/>
</dbReference>
<dbReference type="InParanoid" id="E3J3W2"/>
<dbReference type="EMBL" id="CP002299">
    <property type="protein sequence ID" value="ADP80595.1"/>
    <property type="molecule type" value="Genomic_DNA"/>
</dbReference>
<sequence length="270" mass="27010">MTVPALTGGRLAGRPDQPLLVVGPSLGTTSRALWSAAAGLLGDTFDVVGWDLPGHGGTPVQAPFTVGELAAGVLAHVERIAAARGDATARFAYAGVSLGGAVGLRLLLDAPGRVGRAALLCTGATIGTPPAWRERAAVVRASGCAALAGGAAERWFAPGFADRRPGVAAELVRGLADVDREGYAQACDALAGFDVRDRLAGVAAPVLAIAGARDAVTPPASLKRLAAGVRDGRLAVLDGVAHLAPAEAPRRVADLLLTHLSGPAVSSPAD</sequence>
<dbReference type="Pfam" id="PF12697">
    <property type="entry name" value="Abhydrolase_6"/>
    <property type="match status" value="1"/>
</dbReference>
<keyword evidence="3" id="KW-1185">Reference proteome</keyword>
<protein>
    <submittedName>
        <fullName evidence="2">3-oxoadipate enol-lactonase</fullName>
        <ecNumber evidence="2">3.1.1.24</ecNumber>
    </submittedName>
</protein>
<dbReference type="Gene3D" id="3.40.50.1820">
    <property type="entry name" value="alpha/beta hydrolase"/>
    <property type="match status" value="1"/>
</dbReference>
<reference evidence="2 3" key="1">
    <citation type="submission" date="2010-10" db="EMBL/GenBank/DDBJ databases">
        <title>Complete sequence of Frankia sp. EuI1c.</title>
        <authorList>
            <consortium name="US DOE Joint Genome Institute"/>
            <person name="Lucas S."/>
            <person name="Copeland A."/>
            <person name="Lapidus A."/>
            <person name="Cheng J.-F."/>
            <person name="Bruce D."/>
            <person name="Goodwin L."/>
            <person name="Pitluck S."/>
            <person name="Chertkov O."/>
            <person name="Detter J.C."/>
            <person name="Han C."/>
            <person name="Tapia R."/>
            <person name="Land M."/>
            <person name="Hauser L."/>
            <person name="Jeffries C."/>
            <person name="Kyrpides N."/>
            <person name="Ivanova N."/>
            <person name="Mikhailova N."/>
            <person name="Beauchemin N."/>
            <person name="Sen A."/>
            <person name="Sur S.A."/>
            <person name="Gtari M."/>
            <person name="Wall L."/>
            <person name="Tisa L."/>
            <person name="Woyke T."/>
        </authorList>
    </citation>
    <scope>NUCLEOTIDE SEQUENCE [LARGE SCALE GENOMIC DNA]</scope>
    <source>
        <strain evidence="3">DSM 45817 / CECT 9037 / EuI1c</strain>
    </source>
</reference>
<dbReference type="KEGG" id="fri:FraEuI1c_2561"/>
<keyword evidence="2" id="KW-0378">Hydrolase</keyword>
<feature type="domain" description="AB hydrolase-1" evidence="1">
    <location>
        <begin position="30"/>
        <end position="254"/>
    </location>
</feature>
<dbReference type="OrthoDB" id="9802489at2"/>
<organism evidence="2 3">
    <name type="scientific">Pseudofrankia inefficax (strain DSM 45817 / CECT 9037 / DDB 130130 / EuI1c)</name>
    <name type="common">Frankia inefficax</name>
    <dbReference type="NCBI Taxonomy" id="298654"/>
    <lineage>
        <taxon>Bacteria</taxon>
        <taxon>Bacillati</taxon>
        <taxon>Actinomycetota</taxon>
        <taxon>Actinomycetes</taxon>
        <taxon>Frankiales</taxon>
        <taxon>Frankiaceae</taxon>
        <taxon>Pseudofrankia</taxon>
    </lineage>
</organism>
<dbReference type="EC" id="3.1.1.24" evidence="2"/>
<dbReference type="InterPro" id="IPR029058">
    <property type="entry name" value="AB_hydrolase_fold"/>
</dbReference>